<reference evidence="1" key="1">
    <citation type="submission" date="2018-05" db="EMBL/GenBank/DDBJ databases">
        <authorList>
            <person name="Lanie J.A."/>
            <person name="Ng W.-L."/>
            <person name="Kazmierczak K.M."/>
            <person name="Andrzejewski T.M."/>
            <person name="Davidsen T.M."/>
            <person name="Wayne K.J."/>
            <person name="Tettelin H."/>
            <person name="Glass J.I."/>
            <person name="Rusch D."/>
            <person name="Podicherti R."/>
            <person name="Tsui H.-C.T."/>
            <person name="Winkler M.E."/>
        </authorList>
    </citation>
    <scope>NUCLEOTIDE SEQUENCE</scope>
</reference>
<gene>
    <name evidence="1" type="ORF">METZ01_LOCUS134031</name>
</gene>
<dbReference type="EMBL" id="UINC01019199">
    <property type="protein sequence ID" value="SVA81177.1"/>
    <property type="molecule type" value="Genomic_DNA"/>
</dbReference>
<sequence>MNKLLIVGTVAFDSIETPNDSVEKILGGAATHISLSASLFNINSAIISIVGGDFPAEYFEIFKKRNIDISSLKIEKNGKTFFWIGKYAKNMNQRDTLKTEVNVLANFDPIVPEKYRSPNVIVLGNLDPIIQLKVMEQIIKPPTITILDTMNFWMGSTMENLKKIISQVDLICINDE</sequence>
<evidence type="ECO:0000313" key="1">
    <source>
        <dbReference type="EMBL" id="SVA81177.1"/>
    </source>
</evidence>
<dbReference type="Gene3D" id="3.40.1190.20">
    <property type="match status" value="1"/>
</dbReference>
<proteinExistence type="predicted"/>
<organism evidence="1">
    <name type="scientific">marine metagenome</name>
    <dbReference type="NCBI Taxonomy" id="408172"/>
    <lineage>
        <taxon>unclassified sequences</taxon>
        <taxon>metagenomes</taxon>
        <taxon>ecological metagenomes</taxon>
    </lineage>
</organism>
<evidence type="ECO:0008006" key="2">
    <source>
        <dbReference type="Google" id="ProtNLM"/>
    </source>
</evidence>
<dbReference type="AlphaFoldDB" id="A0A381YXI6"/>
<accession>A0A381YXI6</accession>
<dbReference type="InterPro" id="IPR029056">
    <property type="entry name" value="Ribokinase-like"/>
</dbReference>
<feature type="non-terminal residue" evidence="1">
    <location>
        <position position="176"/>
    </location>
</feature>
<protein>
    <recommendedName>
        <fullName evidence="2">Carbohydrate kinase PfkB domain-containing protein</fullName>
    </recommendedName>
</protein>
<name>A0A381YXI6_9ZZZZ</name>
<dbReference type="SUPFAM" id="SSF53613">
    <property type="entry name" value="Ribokinase-like"/>
    <property type="match status" value="1"/>
</dbReference>